<dbReference type="EMBL" id="JAIFZO010000002">
    <property type="protein sequence ID" value="MCX4232810.1"/>
    <property type="molecule type" value="Genomic_DNA"/>
</dbReference>
<evidence type="ECO:0000313" key="2">
    <source>
        <dbReference type="Proteomes" id="UP001165590"/>
    </source>
</evidence>
<protein>
    <submittedName>
        <fullName evidence="1">Uncharacterized protein</fullName>
    </submittedName>
</protein>
<accession>A0ABT3UYZ3</accession>
<keyword evidence="2" id="KW-1185">Reference proteome</keyword>
<organism evidence="1 2">
    <name type="scientific">Streptomyces ortus</name>
    <dbReference type="NCBI Taxonomy" id="2867268"/>
    <lineage>
        <taxon>Bacteria</taxon>
        <taxon>Bacillati</taxon>
        <taxon>Actinomycetota</taxon>
        <taxon>Actinomycetes</taxon>
        <taxon>Kitasatosporales</taxon>
        <taxon>Streptomycetaceae</taxon>
        <taxon>Streptomyces</taxon>
    </lineage>
</organism>
<proteinExistence type="predicted"/>
<name>A0ABT3UYZ3_9ACTN</name>
<comment type="caution">
    <text evidence="1">The sequence shown here is derived from an EMBL/GenBank/DDBJ whole genome shotgun (WGS) entry which is preliminary data.</text>
</comment>
<gene>
    <name evidence="1" type="ORF">K3769_08480</name>
</gene>
<dbReference type="RefSeq" id="WP_267025817.1">
    <property type="nucleotide sequence ID" value="NZ_JAIFZO010000002.1"/>
</dbReference>
<evidence type="ECO:0000313" key="1">
    <source>
        <dbReference type="EMBL" id="MCX4232810.1"/>
    </source>
</evidence>
<reference evidence="1" key="1">
    <citation type="journal article" date="2022" name="bioRxiv">
        <title>Discovery and biosynthetic assessment of Streptomyces ortus sp nov. isolated from a deep-sea sponge.</title>
        <authorList>
            <person name="Williams S.E."/>
        </authorList>
    </citation>
    <scope>NUCLEOTIDE SEQUENCE</scope>
    <source>
        <strain evidence="1">A15ISP2-DRY2</strain>
    </source>
</reference>
<sequence>MSFLQGTTVALTAQFYEYAGGPGTNLASLTLTVTKVGDGTPTLGPLSTGVGNPANGLYTYAWSTSLATPAGDYTVVWDGTDADLEPVQASEVITVTEAVTATWCSLAEVEAITGKTVTAEQLAAASSVITLYANRNPSAVQGLRVRDLYWLKQACAWQARWQSQQPGYDQNSVVSGTNQDTVQVGYESEWNITLAPLAARAMKNLSWKGSRTVRIDGDDSRRVFDFTNEASDPYSQWHPLGGIG</sequence>
<dbReference type="Proteomes" id="UP001165590">
    <property type="component" value="Unassembled WGS sequence"/>
</dbReference>